<proteinExistence type="predicted"/>
<evidence type="ECO:0000313" key="2">
    <source>
        <dbReference type="Proteomes" id="UP000234331"/>
    </source>
</evidence>
<name>A0A2I2L259_9ACTN</name>
<gene>
    <name evidence="1" type="ORF">FRACA_90007</name>
</gene>
<dbReference type="Proteomes" id="UP000234331">
    <property type="component" value="Unassembled WGS sequence"/>
</dbReference>
<organism evidence="1 2">
    <name type="scientific">Frankia canadensis</name>
    <dbReference type="NCBI Taxonomy" id="1836972"/>
    <lineage>
        <taxon>Bacteria</taxon>
        <taxon>Bacillati</taxon>
        <taxon>Actinomycetota</taxon>
        <taxon>Actinomycetes</taxon>
        <taxon>Frankiales</taxon>
        <taxon>Frankiaceae</taxon>
        <taxon>Frankia</taxon>
    </lineage>
</organism>
<dbReference type="AlphaFoldDB" id="A0A2I2L259"/>
<accession>A0A2I2L259</accession>
<dbReference type="EMBL" id="FZMO01000558">
    <property type="protein sequence ID" value="SNQ52004.1"/>
    <property type="molecule type" value="Genomic_DNA"/>
</dbReference>
<evidence type="ECO:0000313" key="1">
    <source>
        <dbReference type="EMBL" id="SNQ52004.1"/>
    </source>
</evidence>
<protein>
    <submittedName>
        <fullName evidence="1">Uncharacterized protein</fullName>
    </submittedName>
</protein>
<keyword evidence="2" id="KW-1185">Reference proteome</keyword>
<reference evidence="1 2" key="1">
    <citation type="submission" date="2017-06" db="EMBL/GenBank/DDBJ databases">
        <authorList>
            <person name="Kim H.J."/>
            <person name="Triplett B.A."/>
        </authorList>
    </citation>
    <scope>NUCLEOTIDE SEQUENCE [LARGE SCALE GENOMIC DNA]</scope>
    <source>
        <strain evidence="1">FRACA_ARgP5</strain>
    </source>
</reference>
<sequence length="33" mass="3255">MYAPVWPIGAVVLDPATEAAAATFAAQISPPGA</sequence>